<reference evidence="4" key="1">
    <citation type="submission" date="2017-02" db="UniProtKB">
        <authorList>
            <consortium name="WormBaseParasite"/>
        </authorList>
    </citation>
    <scope>IDENTIFICATION</scope>
</reference>
<evidence type="ECO:0000256" key="1">
    <source>
        <dbReference type="SAM" id="MobiDB-lite"/>
    </source>
</evidence>
<name>A0A0R3PY57_ANGCS</name>
<keyword evidence="3" id="KW-1185">Reference proteome</keyword>
<dbReference type="Proteomes" id="UP000267027">
    <property type="component" value="Unassembled WGS sequence"/>
</dbReference>
<evidence type="ECO:0000313" key="2">
    <source>
        <dbReference type="EMBL" id="VDM62903.1"/>
    </source>
</evidence>
<dbReference type="OrthoDB" id="5893180at2759"/>
<feature type="region of interest" description="Disordered" evidence="1">
    <location>
        <begin position="182"/>
        <end position="202"/>
    </location>
</feature>
<feature type="region of interest" description="Disordered" evidence="1">
    <location>
        <begin position="66"/>
        <end position="115"/>
    </location>
</feature>
<dbReference type="EMBL" id="UYYA01004663">
    <property type="protein sequence ID" value="VDM62903.1"/>
    <property type="molecule type" value="Genomic_DNA"/>
</dbReference>
<feature type="compositionally biased region" description="Polar residues" evidence="1">
    <location>
        <begin position="66"/>
        <end position="75"/>
    </location>
</feature>
<evidence type="ECO:0000313" key="3">
    <source>
        <dbReference type="Proteomes" id="UP000267027"/>
    </source>
</evidence>
<organism evidence="4">
    <name type="scientific">Angiostrongylus costaricensis</name>
    <name type="common">Nematode worm</name>
    <dbReference type="NCBI Taxonomy" id="334426"/>
    <lineage>
        <taxon>Eukaryota</taxon>
        <taxon>Metazoa</taxon>
        <taxon>Ecdysozoa</taxon>
        <taxon>Nematoda</taxon>
        <taxon>Chromadorea</taxon>
        <taxon>Rhabditida</taxon>
        <taxon>Rhabditina</taxon>
        <taxon>Rhabditomorpha</taxon>
        <taxon>Strongyloidea</taxon>
        <taxon>Metastrongylidae</taxon>
        <taxon>Angiostrongylus</taxon>
    </lineage>
</organism>
<feature type="compositionally biased region" description="Polar residues" evidence="1">
    <location>
        <begin position="192"/>
        <end position="202"/>
    </location>
</feature>
<protein>
    <submittedName>
        <fullName evidence="4">BZIP domain-containing protein</fullName>
    </submittedName>
</protein>
<dbReference type="AlphaFoldDB" id="A0A0R3PY57"/>
<evidence type="ECO:0000313" key="4">
    <source>
        <dbReference type="WBParaSite" id="ACOC_0001131701-mRNA-1"/>
    </source>
</evidence>
<sequence>MEDTGESAGLGERTSEGAAGIFDFDSFTFGELPSYSYIDPTRSPFCFSERKRWSFADGVHDNSAVNVSNEGSSVNHPVHHEEHPYAKPAGKSSRRGRPEEVISTSSSAKYSTKYRERQKNKLLARKAEHGKLSEQVKFLHAENRHLSAGFGQLNERADDMGNMVEGHACTYRNALPTPHFCGLSNEKDSTDDVSNVRSSIPQ</sequence>
<proteinExistence type="predicted"/>
<accession>A0A0R3PY57</accession>
<reference evidence="2 3" key="2">
    <citation type="submission" date="2018-11" db="EMBL/GenBank/DDBJ databases">
        <authorList>
            <consortium name="Pathogen Informatics"/>
        </authorList>
    </citation>
    <scope>NUCLEOTIDE SEQUENCE [LARGE SCALE GENOMIC DNA]</scope>
    <source>
        <strain evidence="2 3">Costa Rica</strain>
    </source>
</reference>
<dbReference type="WBParaSite" id="ACOC_0001131701-mRNA-1">
    <property type="protein sequence ID" value="ACOC_0001131701-mRNA-1"/>
    <property type="gene ID" value="ACOC_0001131701"/>
</dbReference>
<gene>
    <name evidence="2" type="ORF">ACOC_LOCUS11318</name>
</gene>